<keyword evidence="1" id="KW-1133">Transmembrane helix</keyword>
<organism evidence="2 3">
    <name type="scientific">Mucinivorans hirudinis</name>
    <dbReference type="NCBI Taxonomy" id="1433126"/>
    <lineage>
        <taxon>Bacteria</taxon>
        <taxon>Pseudomonadati</taxon>
        <taxon>Bacteroidota</taxon>
        <taxon>Bacteroidia</taxon>
        <taxon>Bacteroidales</taxon>
        <taxon>Rikenellaceae</taxon>
        <taxon>Mucinivorans</taxon>
    </lineage>
</organism>
<dbReference type="STRING" id="1433126.BN938_1737"/>
<dbReference type="KEGG" id="rbc:BN938_1737"/>
<evidence type="ECO:0000313" key="3">
    <source>
        <dbReference type="Proteomes" id="UP000027616"/>
    </source>
</evidence>
<gene>
    <name evidence="2" type="ORF">BN938_1737</name>
</gene>
<dbReference type="EMBL" id="HG934468">
    <property type="protein sequence ID" value="CDN31817.1"/>
    <property type="molecule type" value="Genomic_DNA"/>
</dbReference>
<name>A0A060R8K5_9BACT</name>
<dbReference type="AlphaFoldDB" id="A0A060R8K5"/>
<protein>
    <submittedName>
        <fullName evidence="2">Uncharacterized protein</fullName>
    </submittedName>
</protein>
<keyword evidence="1" id="KW-0472">Membrane</keyword>
<sequence>MKRVKISRQTAERIIYITLIVGLVFFGVFKDSESAQGLIRAVKEAFSILIP</sequence>
<evidence type="ECO:0000256" key="1">
    <source>
        <dbReference type="SAM" id="Phobius"/>
    </source>
</evidence>
<dbReference type="HOGENOM" id="CLU_3101024_0_0_10"/>
<proteinExistence type="predicted"/>
<evidence type="ECO:0000313" key="2">
    <source>
        <dbReference type="EMBL" id="CDN31817.1"/>
    </source>
</evidence>
<feature type="transmembrane region" description="Helical" evidence="1">
    <location>
        <begin position="12"/>
        <end position="29"/>
    </location>
</feature>
<keyword evidence="1" id="KW-0812">Transmembrane</keyword>
<keyword evidence="3" id="KW-1185">Reference proteome</keyword>
<dbReference type="Proteomes" id="UP000027616">
    <property type="component" value="Chromosome I"/>
</dbReference>
<accession>A0A060R8K5</accession>
<reference evidence="2 3" key="1">
    <citation type="journal article" date="2015" name="Genome Announc.">
        <title>Complete Genome Sequence of the Novel Leech Symbiont Mucinivorans hirudinis M3T.</title>
        <authorList>
            <person name="Nelson M.C."/>
            <person name="Bomar L."/>
            <person name="Graf J."/>
        </authorList>
    </citation>
    <scope>NUCLEOTIDE SEQUENCE [LARGE SCALE GENOMIC DNA]</scope>
    <source>
        <strain evidence="3">M3</strain>
    </source>
</reference>